<comment type="caution">
    <text evidence="1">The sequence shown here is derived from an EMBL/GenBank/DDBJ whole genome shotgun (WGS) entry which is preliminary data.</text>
</comment>
<dbReference type="RefSeq" id="WP_115836291.1">
    <property type="nucleotide sequence ID" value="NZ_CP025086.1"/>
</dbReference>
<dbReference type="AlphaFoldDB" id="A0A3D9ZAA4"/>
<keyword evidence="2" id="KW-1185">Reference proteome</keyword>
<sequence>MTGAPQAPLWSALLAAIWLGAGLSSAGAAAINLDSESCQDFLNANGADVETTLAWLDGYYQDTDAPAVIDLDALRANAAKLKAFCAAHPETTVGAAAESLFGHE</sequence>
<proteinExistence type="predicted"/>
<accession>A0A3D9ZAA4</accession>
<dbReference type="Proteomes" id="UP000256900">
    <property type="component" value="Unassembled WGS sequence"/>
</dbReference>
<dbReference type="OrthoDB" id="8239644at2"/>
<evidence type="ECO:0000313" key="2">
    <source>
        <dbReference type="Proteomes" id="UP000256900"/>
    </source>
</evidence>
<protein>
    <submittedName>
        <fullName evidence="1">HdeA/HdeB family protein</fullName>
    </submittedName>
</protein>
<dbReference type="EMBL" id="QUMO01000002">
    <property type="protein sequence ID" value="REF88186.1"/>
    <property type="molecule type" value="Genomic_DNA"/>
</dbReference>
<dbReference type="Pfam" id="PF06411">
    <property type="entry name" value="HdeA"/>
    <property type="match status" value="1"/>
</dbReference>
<organism evidence="1 2">
    <name type="scientific">Methylovirgula ligni</name>
    <dbReference type="NCBI Taxonomy" id="569860"/>
    <lineage>
        <taxon>Bacteria</taxon>
        <taxon>Pseudomonadati</taxon>
        <taxon>Pseudomonadota</taxon>
        <taxon>Alphaproteobacteria</taxon>
        <taxon>Hyphomicrobiales</taxon>
        <taxon>Beijerinckiaceae</taxon>
        <taxon>Methylovirgula</taxon>
    </lineage>
</organism>
<gene>
    <name evidence="1" type="ORF">DES32_1828</name>
</gene>
<dbReference type="InterPro" id="IPR010486">
    <property type="entry name" value="HNS-dep_expression_A/B"/>
</dbReference>
<reference evidence="1 2" key="1">
    <citation type="submission" date="2018-08" db="EMBL/GenBank/DDBJ databases">
        <title>Genomic Encyclopedia of Type Strains, Phase IV (KMG-IV): sequencing the most valuable type-strain genomes for metagenomic binning, comparative biology and taxonomic classification.</title>
        <authorList>
            <person name="Goeker M."/>
        </authorList>
    </citation>
    <scope>NUCLEOTIDE SEQUENCE [LARGE SCALE GENOMIC DNA]</scope>
    <source>
        <strain evidence="1 2">BW863</strain>
    </source>
</reference>
<evidence type="ECO:0000313" key="1">
    <source>
        <dbReference type="EMBL" id="REF88186.1"/>
    </source>
</evidence>
<name>A0A3D9ZAA4_9HYPH</name>